<feature type="transmembrane region" description="Helical" evidence="5">
    <location>
        <begin position="142"/>
        <end position="165"/>
    </location>
</feature>
<reference evidence="7 8" key="1">
    <citation type="journal article" date="2021" name="Int. J. Syst. Evol. Microbiol.">
        <title>Reticulibacter mediterranei gen. nov., sp. nov., within the new family Reticulibacteraceae fam. nov., and Ktedonospora formicarum gen. nov., sp. nov., Ktedonobacter robiniae sp. nov., Dictyobacter formicarum sp. nov. and Dictyobacter arantiisoli sp. nov., belonging to the class Ktedonobacteria.</title>
        <authorList>
            <person name="Yabe S."/>
            <person name="Zheng Y."/>
            <person name="Wang C.M."/>
            <person name="Sakai Y."/>
            <person name="Abe K."/>
            <person name="Yokota A."/>
            <person name="Donadio S."/>
            <person name="Cavaletti L."/>
            <person name="Monciardini P."/>
        </authorList>
    </citation>
    <scope>NUCLEOTIDE SEQUENCE [LARGE SCALE GENOMIC DNA]</scope>
    <source>
        <strain evidence="7 8">SOSP1-30</strain>
    </source>
</reference>
<protein>
    <recommendedName>
        <fullName evidence="6">Anaphase-promoting complex subunit 4-like WD40 domain-containing protein</fullName>
    </recommendedName>
</protein>
<dbReference type="Proteomes" id="UP000654345">
    <property type="component" value="Unassembled WGS sequence"/>
</dbReference>
<evidence type="ECO:0000256" key="2">
    <source>
        <dbReference type="ARBA" id="ARBA00022737"/>
    </source>
</evidence>
<feature type="repeat" description="WD" evidence="3">
    <location>
        <begin position="289"/>
        <end position="331"/>
    </location>
</feature>
<feature type="region of interest" description="Disordered" evidence="4">
    <location>
        <begin position="103"/>
        <end position="138"/>
    </location>
</feature>
<dbReference type="InterPro" id="IPR015943">
    <property type="entry name" value="WD40/YVTN_repeat-like_dom_sf"/>
</dbReference>
<dbReference type="RefSeq" id="WP_201369147.1">
    <property type="nucleotide sequence ID" value="NZ_BNJG01000001.1"/>
</dbReference>
<name>A0ABQ3UHR9_9CHLR</name>
<keyword evidence="5" id="KW-0812">Transmembrane</keyword>
<evidence type="ECO:0000256" key="4">
    <source>
        <dbReference type="SAM" id="MobiDB-lite"/>
    </source>
</evidence>
<evidence type="ECO:0000259" key="6">
    <source>
        <dbReference type="Pfam" id="PF12894"/>
    </source>
</evidence>
<dbReference type="PROSITE" id="PS50082">
    <property type="entry name" value="WD_REPEATS_2"/>
    <property type="match status" value="4"/>
</dbReference>
<keyword evidence="1 3" id="KW-0853">WD repeat</keyword>
<keyword evidence="5" id="KW-0472">Membrane</keyword>
<keyword evidence="2" id="KW-0677">Repeat</keyword>
<keyword evidence="5" id="KW-1133">Transmembrane helix</keyword>
<feature type="repeat" description="WD" evidence="3">
    <location>
        <begin position="207"/>
        <end position="239"/>
    </location>
</feature>
<comment type="caution">
    <text evidence="7">The sequence shown here is derived from an EMBL/GenBank/DDBJ whole genome shotgun (WGS) entry which is preliminary data.</text>
</comment>
<sequence>MRTLEVLIEKDAFSVPQPLEVVADTPVSALVPTLVDEFHLPQTDLFGQRLNYRLRPTPGGDVLPENITLARAGITTGTRLMLEASVAGEGDLLFAPLMDASQSAASPGNSLHSSQTMDDETGFSPLREPSLPKKRKKQSRRAFLVLGGLALVGGGVAYAGVHVWLPGPLHPAMQPQGQMPAKSKNATPPPTPAKPQVPNSAKTITIFAHHQGQIQCVRWSPDGQMIASGGNDARVYLWQPNGTITQNFQLPAPVSALAWAPDGQRLAVGANTQVTFFNTGQKTMLGRPVRAHIGRVTSLAWAGQGGQQVVSGGLDHRAIVWDSTTYRPLHVFQRHTTAIESVSWNAAGDVVASSSLGGVIRVWRAATVKETHGLFMDVAPTMRAVAFEPGGMRLASAGSDGVLRIWNGEACQQPGQGRFGPQCMDTPMRLPVTKAALLSLAWSPDGRFIAVGGQDGTLTFFYPEKSQKPLFVMHQGTAVTSVAWSHDGKHVVTATGQNATVWELL</sequence>
<dbReference type="InterPro" id="IPR036322">
    <property type="entry name" value="WD40_repeat_dom_sf"/>
</dbReference>
<gene>
    <name evidence="7" type="ORF">KSB_06930</name>
</gene>
<dbReference type="SMART" id="SM00320">
    <property type="entry name" value="WD40"/>
    <property type="match status" value="7"/>
</dbReference>
<feature type="repeat" description="WD" evidence="3">
    <location>
        <begin position="382"/>
        <end position="407"/>
    </location>
</feature>
<dbReference type="Pfam" id="PF12894">
    <property type="entry name" value="ANAPC4_WD40"/>
    <property type="match status" value="1"/>
</dbReference>
<proteinExistence type="predicted"/>
<dbReference type="InterPro" id="IPR024962">
    <property type="entry name" value="YukD-like"/>
</dbReference>
<dbReference type="EMBL" id="BNJG01000001">
    <property type="protein sequence ID" value="GHO52218.1"/>
    <property type="molecule type" value="Genomic_DNA"/>
</dbReference>
<evidence type="ECO:0000256" key="5">
    <source>
        <dbReference type="SAM" id="Phobius"/>
    </source>
</evidence>
<dbReference type="InterPro" id="IPR024977">
    <property type="entry name" value="Apc4-like_WD40_dom"/>
</dbReference>
<evidence type="ECO:0000256" key="3">
    <source>
        <dbReference type="PROSITE-ProRule" id="PRU00221"/>
    </source>
</evidence>
<dbReference type="InterPro" id="IPR050349">
    <property type="entry name" value="WD_LIS1/nudF_dynein_reg"/>
</dbReference>
<dbReference type="PROSITE" id="PS50294">
    <property type="entry name" value="WD_REPEATS_REGION"/>
    <property type="match status" value="4"/>
</dbReference>
<dbReference type="Pfam" id="PF00400">
    <property type="entry name" value="WD40"/>
    <property type="match status" value="4"/>
</dbReference>
<organism evidence="7 8">
    <name type="scientific">Ktedonobacter robiniae</name>
    <dbReference type="NCBI Taxonomy" id="2778365"/>
    <lineage>
        <taxon>Bacteria</taxon>
        <taxon>Bacillati</taxon>
        <taxon>Chloroflexota</taxon>
        <taxon>Ktedonobacteria</taxon>
        <taxon>Ktedonobacterales</taxon>
        <taxon>Ktedonobacteraceae</taxon>
        <taxon>Ktedonobacter</taxon>
    </lineage>
</organism>
<evidence type="ECO:0000256" key="1">
    <source>
        <dbReference type="ARBA" id="ARBA00022574"/>
    </source>
</evidence>
<keyword evidence="8" id="KW-1185">Reference proteome</keyword>
<feature type="repeat" description="WD" evidence="3">
    <location>
        <begin position="332"/>
        <end position="373"/>
    </location>
</feature>
<dbReference type="Gene3D" id="2.130.10.10">
    <property type="entry name" value="YVTN repeat-like/Quinoprotein amine dehydrogenase"/>
    <property type="match status" value="2"/>
</dbReference>
<evidence type="ECO:0000313" key="7">
    <source>
        <dbReference type="EMBL" id="GHO52218.1"/>
    </source>
</evidence>
<evidence type="ECO:0000313" key="8">
    <source>
        <dbReference type="Proteomes" id="UP000654345"/>
    </source>
</evidence>
<dbReference type="CDD" id="cd00200">
    <property type="entry name" value="WD40"/>
    <property type="match status" value="1"/>
</dbReference>
<accession>A0ABQ3UHR9</accession>
<dbReference type="Pfam" id="PF08817">
    <property type="entry name" value="YukD"/>
    <property type="match status" value="1"/>
</dbReference>
<dbReference type="InterPro" id="IPR001680">
    <property type="entry name" value="WD40_rpt"/>
</dbReference>
<feature type="region of interest" description="Disordered" evidence="4">
    <location>
        <begin position="174"/>
        <end position="198"/>
    </location>
</feature>
<dbReference type="SUPFAM" id="SSF50978">
    <property type="entry name" value="WD40 repeat-like"/>
    <property type="match status" value="1"/>
</dbReference>
<feature type="compositionally biased region" description="Polar residues" evidence="4">
    <location>
        <begin position="103"/>
        <end position="116"/>
    </location>
</feature>
<dbReference type="PANTHER" id="PTHR44129">
    <property type="entry name" value="WD REPEAT-CONTAINING PROTEIN POP1"/>
    <property type="match status" value="1"/>
</dbReference>
<feature type="domain" description="Anaphase-promoting complex subunit 4-like WD40" evidence="6">
    <location>
        <begin position="435"/>
        <end position="486"/>
    </location>
</feature>